<dbReference type="SUPFAM" id="SSF161098">
    <property type="entry name" value="MetI-like"/>
    <property type="match status" value="2"/>
</dbReference>
<dbReference type="AlphaFoldDB" id="A0A6S6T5R7"/>
<keyword evidence="5 8" id="KW-0812">Transmembrane</keyword>
<feature type="transmembrane region" description="Helical" evidence="8">
    <location>
        <begin position="200"/>
        <end position="220"/>
    </location>
</feature>
<feature type="transmembrane region" description="Helical" evidence="8">
    <location>
        <begin position="158"/>
        <end position="180"/>
    </location>
</feature>
<feature type="transmembrane region" description="Helical" evidence="8">
    <location>
        <begin position="68"/>
        <end position="87"/>
    </location>
</feature>
<evidence type="ECO:0000256" key="4">
    <source>
        <dbReference type="ARBA" id="ARBA00022519"/>
    </source>
</evidence>
<dbReference type="InterPro" id="IPR035906">
    <property type="entry name" value="MetI-like_sf"/>
</dbReference>
<feature type="transmembrane region" description="Helical" evidence="8">
    <location>
        <begin position="117"/>
        <end position="138"/>
    </location>
</feature>
<gene>
    <name evidence="10" type="ORF">HELGO_WM32786</name>
</gene>
<evidence type="ECO:0000256" key="8">
    <source>
        <dbReference type="RuleBase" id="RU363032"/>
    </source>
</evidence>
<evidence type="ECO:0000259" key="9">
    <source>
        <dbReference type="PROSITE" id="PS50928"/>
    </source>
</evidence>
<evidence type="ECO:0000313" key="10">
    <source>
        <dbReference type="EMBL" id="CAA6810483.1"/>
    </source>
</evidence>
<name>A0A6S6T5R7_9GAMM</name>
<dbReference type="Pfam" id="PF00528">
    <property type="entry name" value="BPD_transp_1"/>
    <property type="match status" value="1"/>
</dbReference>
<dbReference type="Gene3D" id="1.10.3720.10">
    <property type="entry name" value="MetI-like"/>
    <property type="match status" value="2"/>
</dbReference>
<keyword evidence="3" id="KW-1003">Cell membrane</keyword>
<protein>
    <submittedName>
        <fullName evidence="10">Ferric iron ABC transporter, permease protein</fullName>
    </submittedName>
</protein>
<comment type="similarity">
    <text evidence="8">Belongs to the binding-protein-dependent transport system permease family.</text>
</comment>
<keyword evidence="4" id="KW-0997">Cell inner membrane</keyword>
<keyword evidence="7 8" id="KW-0472">Membrane</keyword>
<feature type="transmembrane region" description="Helical" evidence="8">
    <location>
        <begin position="344"/>
        <end position="365"/>
    </location>
</feature>
<evidence type="ECO:0000256" key="2">
    <source>
        <dbReference type="ARBA" id="ARBA00022448"/>
    </source>
</evidence>
<comment type="subcellular location">
    <subcellularLocation>
        <location evidence="1">Cell inner membrane</location>
        <topology evidence="1">Multi-pass membrane protein</topology>
    </subcellularLocation>
    <subcellularLocation>
        <location evidence="8">Cell membrane</location>
        <topology evidence="8">Multi-pass membrane protein</topology>
    </subcellularLocation>
</comment>
<organism evidence="10">
    <name type="scientific">uncultured Thiotrichaceae bacterium</name>
    <dbReference type="NCBI Taxonomy" id="298394"/>
    <lineage>
        <taxon>Bacteria</taxon>
        <taxon>Pseudomonadati</taxon>
        <taxon>Pseudomonadota</taxon>
        <taxon>Gammaproteobacteria</taxon>
        <taxon>Thiotrichales</taxon>
        <taxon>Thiotrichaceae</taxon>
        <taxon>environmental samples</taxon>
    </lineage>
</organism>
<dbReference type="PANTHER" id="PTHR43357:SF3">
    <property type="entry name" value="FE(3+)-TRANSPORT SYSTEM PERMEASE PROTEIN FBPB 2"/>
    <property type="match status" value="1"/>
</dbReference>
<sequence length="377" mass="41255">MEVSRTLGCNRWQSFYLVALPLARPAIITGLSLALMETLADFGTVQYFGVSTFTTGIYRTWFGLGNSAAAAQLAAVLMSFVFVLIMLERWSRRKSRYHHTTNKQATIPKYQLTGRTAWLATLVCTLPLLLGFLIPVAQLIWWSVTTAETGFNAEFFTLIWHSLILAAMAAFFALILALILGYGNRINNDPVIKFTSRIAAMGYAIPGTVIAIGVLIPFTWMDNQINTLSKSLFGTSPGLLLGGTLFTLLFAYNVRFLSVSLQTVEAGLGKVKPTIDNAGRSLGLNAFGVLKQLHFPLMKGTLLTALLLVFVDVLKELPATLILRPFDFNTLAVRAYEMASDERLADAGLPSIMIVAAGIIPVILLSRSISRARTGEH</sequence>
<accession>A0A6S6T5R7</accession>
<dbReference type="GO" id="GO:0005886">
    <property type="term" value="C:plasma membrane"/>
    <property type="evidence" value="ECO:0007669"/>
    <property type="project" value="UniProtKB-SubCell"/>
</dbReference>
<dbReference type="PROSITE" id="PS50928">
    <property type="entry name" value="ABC_TM1"/>
    <property type="match status" value="2"/>
</dbReference>
<keyword evidence="2 8" id="KW-0813">Transport</keyword>
<dbReference type="GO" id="GO:0055085">
    <property type="term" value="P:transmembrane transport"/>
    <property type="evidence" value="ECO:0007669"/>
    <property type="project" value="InterPro"/>
</dbReference>
<proteinExistence type="inferred from homology"/>
<evidence type="ECO:0000256" key="3">
    <source>
        <dbReference type="ARBA" id="ARBA00022475"/>
    </source>
</evidence>
<dbReference type="InterPro" id="IPR000515">
    <property type="entry name" value="MetI-like"/>
</dbReference>
<evidence type="ECO:0000256" key="5">
    <source>
        <dbReference type="ARBA" id="ARBA00022692"/>
    </source>
</evidence>
<dbReference type="PANTHER" id="PTHR43357">
    <property type="entry name" value="INNER MEMBRANE ABC TRANSPORTER PERMEASE PROTEIN YDCV"/>
    <property type="match status" value="1"/>
</dbReference>
<reference evidence="10" key="1">
    <citation type="submission" date="2020-01" db="EMBL/GenBank/DDBJ databases">
        <authorList>
            <person name="Meier V. D."/>
            <person name="Meier V D."/>
        </authorList>
    </citation>
    <scope>NUCLEOTIDE SEQUENCE</scope>
    <source>
        <strain evidence="10">HLG_WM_MAG_09</strain>
    </source>
</reference>
<keyword evidence="6 8" id="KW-1133">Transmembrane helix</keyword>
<evidence type="ECO:0000256" key="6">
    <source>
        <dbReference type="ARBA" id="ARBA00022989"/>
    </source>
</evidence>
<feature type="domain" description="ABC transmembrane type-1" evidence="9">
    <location>
        <begin position="1"/>
        <end position="86"/>
    </location>
</feature>
<dbReference type="EMBL" id="CACVAT010000152">
    <property type="protein sequence ID" value="CAA6810483.1"/>
    <property type="molecule type" value="Genomic_DNA"/>
</dbReference>
<feature type="domain" description="ABC transmembrane type-1" evidence="9">
    <location>
        <begin position="159"/>
        <end position="365"/>
    </location>
</feature>
<evidence type="ECO:0000256" key="1">
    <source>
        <dbReference type="ARBA" id="ARBA00004429"/>
    </source>
</evidence>
<feature type="transmembrane region" description="Helical" evidence="8">
    <location>
        <begin position="15"/>
        <end position="36"/>
    </location>
</feature>
<dbReference type="CDD" id="cd06261">
    <property type="entry name" value="TM_PBP2"/>
    <property type="match status" value="2"/>
</dbReference>
<evidence type="ECO:0000256" key="7">
    <source>
        <dbReference type="ARBA" id="ARBA00023136"/>
    </source>
</evidence>
<feature type="transmembrane region" description="Helical" evidence="8">
    <location>
        <begin position="232"/>
        <end position="252"/>
    </location>
</feature>
<feature type="transmembrane region" description="Helical" evidence="8">
    <location>
        <begin position="301"/>
        <end position="324"/>
    </location>
</feature>